<dbReference type="RefSeq" id="WP_024714181.1">
    <property type="nucleotide sequence ID" value="NZ_CP048852.1"/>
</dbReference>
<evidence type="ECO:0000259" key="6">
    <source>
        <dbReference type="Pfam" id="PF04024"/>
    </source>
</evidence>
<reference evidence="7 8" key="1">
    <citation type="submission" date="2020-02" db="EMBL/GenBank/DDBJ databases">
        <title>Genome sequencing, annotation and comparative genomic analysis of Bacillus tequilensis EA-CB0015, an effective biological control agent against Pseudocercospora fijiensis in banana plants.</title>
        <authorList>
            <person name="Cuellar-Gaviria T.Z."/>
            <person name="Ju K.-S."/>
            <person name="Villegas-Escobar V."/>
        </authorList>
    </citation>
    <scope>NUCLEOTIDE SEQUENCE [LARGE SCALE GENOMIC DNA]</scope>
    <source>
        <strain evidence="7 8">EA-CB0015</strain>
    </source>
</reference>
<proteinExistence type="predicted"/>
<dbReference type="InterPro" id="IPR052027">
    <property type="entry name" value="PspC"/>
</dbReference>
<keyword evidence="5" id="KW-0472">Membrane</keyword>
<evidence type="ECO:0000313" key="7">
    <source>
        <dbReference type="EMBL" id="QIW81540.1"/>
    </source>
</evidence>
<evidence type="ECO:0000256" key="1">
    <source>
        <dbReference type="ARBA" id="ARBA00004162"/>
    </source>
</evidence>
<keyword evidence="3" id="KW-0812">Transmembrane</keyword>
<organism evidence="7 8">
    <name type="scientific">Bacillus tequilensis</name>
    <dbReference type="NCBI Taxonomy" id="227866"/>
    <lineage>
        <taxon>Bacteria</taxon>
        <taxon>Bacillati</taxon>
        <taxon>Bacillota</taxon>
        <taxon>Bacilli</taxon>
        <taxon>Bacillales</taxon>
        <taxon>Bacillaceae</taxon>
        <taxon>Bacillus</taxon>
    </lineage>
</organism>
<dbReference type="OrthoDB" id="9815286at2"/>
<dbReference type="PANTHER" id="PTHR33885:SF3">
    <property type="entry name" value="PHAGE SHOCK PROTEIN C"/>
    <property type="match status" value="1"/>
</dbReference>
<feature type="domain" description="Phage shock protein PspC N-terminal" evidence="6">
    <location>
        <begin position="3"/>
        <end position="61"/>
    </location>
</feature>
<evidence type="ECO:0000256" key="2">
    <source>
        <dbReference type="ARBA" id="ARBA00022475"/>
    </source>
</evidence>
<comment type="subcellular location">
    <subcellularLocation>
        <location evidence="1">Cell membrane</location>
        <topology evidence="1">Single-pass membrane protein</topology>
    </subcellularLocation>
</comment>
<dbReference type="AlphaFoldDB" id="A0A6H0WLX1"/>
<dbReference type="Pfam" id="PF04024">
    <property type="entry name" value="PspC"/>
    <property type="match status" value="1"/>
</dbReference>
<keyword evidence="2" id="KW-1003">Cell membrane</keyword>
<dbReference type="EMBL" id="CP048852">
    <property type="protein sequence ID" value="QIW81540.1"/>
    <property type="molecule type" value="Genomic_DNA"/>
</dbReference>
<keyword evidence="8" id="KW-1185">Reference proteome</keyword>
<evidence type="ECO:0000256" key="5">
    <source>
        <dbReference type="ARBA" id="ARBA00023136"/>
    </source>
</evidence>
<name>A0A6H0WLX1_9BACI</name>
<sequence length="65" mass="7489">MNRLYRSEKNKKIAGVVGGLAEYFNWDASLLRVITVILAVMTSVFPVLLIYIVWIFIVPSERDMK</sequence>
<dbReference type="Proteomes" id="UP000501914">
    <property type="component" value="Chromosome"/>
</dbReference>
<dbReference type="GO" id="GO:0005886">
    <property type="term" value="C:plasma membrane"/>
    <property type="evidence" value="ECO:0007669"/>
    <property type="project" value="UniProtKB-SubCell"/>
</dbReference>
<evidence type="ECO:0000313" key="8">
    <source>
        <dbReference type="Proteomes" id="UP000501914"/>
    </source>
</evidence>
<keyword evidence="4" id="KW-1133">Transmembrane helix</keyword>
<accession>A0A6H0WLX1</accession>
<dbReference type="PANTHER" id="PTHR33885">
    <property type="entry name" value="PHAGE SHOCK PROTEIN C"/>
    <property type="match status" value="1"/>
</dbReference>
<evidence type="ECO:0000256" key="3">
    <source>
        <dbReference type="ARBA" id="ARBA00022692"/>
    </source>
</evidence>
<dbReference type="KEGG" id="bteq:G4P54_18030"/>
<evidence type="ECO:0000256" key="4">
    <source>
        <dbReference type="ARBA" id="ARBA00022989"/>
    </source>
</evidence>
<dbReference type="InterPro" id="IPR007168">
    <property type="entry name" value="Phageshock_PspC_N"/>
</dbReference>
<protein>
    <submittedName>
        <fullName evidence="7">PspC domain-containing protein</fullName>
    </submittedName>
</protein>
<gene>
    <name evidence="7" type="ORF">G4P54_18030</name>
</gene>